<keyword evidence="2" id="KW-1185">Reference proteome</keyword>
<accession>A0ABW3D8V8</accession>
<protein>
    <submittedName>
        <fullName evidence="1">Uncharacterized protein</fullName>
    </submittedName>
</protein>
<name>A0ABW3D8V8_9BACL</name>
<reference evidence="2" key="1">
    <citation type="journal article" date="2019" name="Int. J. Syst. Evol. Microbiol.">
        <title>The Global Catalogue of Microorganisms (GCM) 10K type strain sequencing project: providing services to taxonomists for standard genome sequencing and annotation.</title>
        <authorList>
            <consortium name="The Broad Institute Genomics Platform"/>
            <consortium name="The Broad Institute Genome Sequencing Center for Infectious Disease"/>
            <person name="Wu L."/>
            <person name="Ma J."/>
        </authorList>
    </citation>
    <scope>NUCLEOTIDE SEQUENCE [LARGE SCALE GENOMIC DNA]</scope>
    <source>
        <strain evidence="2">CCUG 57263</strain>
    </source>
</reference>
<organism evidence="1 2">
    <name type="scientific">Paenibacillus residui</name>
    <dbReference type="NCBI Taxonomy" id="629724"/>
    <lineage>
        <taxon>Bacteria</taxon>
        <taxon>Bacillati</taxon>
        <taxon>Bacillota</taxon>
        <taxon>Bacilli</taxon>
        <taxon>Bacillales</taxon>
        <taxon>Paenibacillaceae</taxon>
        <taxon>Paenibacillus</taxon>
    </lineage>
</organism>
<evidence type="ECO:0000313" key="1">
    <source>
        <dbReference type="EMBL" id="MFD0869925.1"/>
    </source>
</evidence>
<sequence>MNKIWIWLLLLLLGFIGYAVFPQALSTAASIDKVKAEGMEDKLSVRPEEGSLPVAGSPVSNNDYQLKMEDASSEARDEEPSNYIKNEYAQAGIFAQPELDQQIDKWIASLYDQPGFDTWKGASREVLPLGPGLHGWVVLLNQGDRQVGYLIVNAAEDGGYQLTEYGTGSKPLYSMQTLYQGLVQSGIIDSSVSYVDFAADLTIRKEACYSNGLQALWKVTIDDKLHYFDAKSGEELPDLSEWLSSRPSAETIFQREPAKPKEKVQSLEMPEFDPFEHAYWLTGKPVEDLNAENAFFKLSSMNQVTYTVRLFAGKVYNPYAVTGVHLWNDGSLYAALDQDGPRYFMFEQLQQTGQWFQQPQE</sequence>
<proteinExistence type="predicted"/>
<evidence type="ECO:0000313" key="2">
    <source>
        <dbReference type="Proteomes" id="UP001597120"/>
    </source>
</evidence>
<comment type="caution">
    <text evidence="1">The sequence shown here is derived from an EMBL/GenBank/DDBJ whole genome shotgun (WGS) entry which is preliminary data.</text>
</comment>
<dbReference type="RefSeq" id="WP_379288394.1">
    <property type="nucleotide sequence ID" value="NZ_JBHTIU010000039.1"/>
</dbReference>
<dbReference type="EMBL" id="JBHTIU010000039">
    <property type="protein sequence ID" value="MFD0869925.1"/>
    <property type="molecule type" value="Genomic_DNA"/>
</dbReference>
<gene>
    <name evidence="1" type="ORF">ACFQ03_12255</name>
</gene>
<dbReference type="Proteomes" id="UP001597120">
    <property type="component" value="Unassembled WGS sequence"/>
</dbReference>